<dbReference type="Proteomes" id="UP000095333">
    <property type="component" value="Unassembled WGS sequence"/>
</dbReference>
<reference evidence="2" key="2">
    <citation type="submission" date="2021-06" db="EMBL/GenBank/DDBJ databases">
        <title>Collection of gut derived symbiotic bacterial strains cultured from healthy donors.</title>
        <authorList>
            <person name="Lin H."/>
            <person name="Littmann E."/>
            <person name="Pamer E.G."/>
        </authorList>
    </citation>
    <scope>NUCLEOTIDE SEQUENCE</scope>
    <source>
        <strain evidence="2">MSK.6.33</strain>
    </source>
</reference>
<name>A0A174IYQ7_PHOVU</name>
<dbReference type="EMBL" id="CYZI01000023">
    <property type="protein sequence ID" value="CUO92524.1"/>
    <property type="molecule type" value="Genomic_DNA"/>
</dbReference>
<dbReference type="InterPro" id="IPR034660">
    <property type="entry name" value="DinB/YfiT-like"/>
</dbReference>
<dbReference type="AlphaFoldDB" id="A0A174IYQ7"/>
<evidence type="ECO:0000313" key="1">
    <source>
        <dbReference type="EMBL" id="CUO92524.1"/>
    </source>
</evidence>
<dbReference type="Gene3D" id="1.20.120.450">
    <property type="entry name" value="dinb family like domain"/>
    <property type="match status" value="1"/>
</dbReference>
<gene>
    <name evidence="1" type="ORF">ERS852457_03085</name>
    <name evidence="2" type="ORF">KTG10_09480</name>
</gene>
<dbReference type="RefSeq" id="WP_057250577.1">
    <property type="nucleotide sequence ID" value="NZ_CYZI01000023.1"/>
</dbReference>
<evidence type="ECO:0000313" key="2">
    <source>
        <dbReference type="EMBL" id="MBU9138974.1"/>
    </source>
</evidence>
<protein>
    <submittedName>
        <fullName evidence="2">Phage head-tail adapter protein</fullName>
    </submittedName>
</protein>
<dbReference type="Proteomes" id="UP000736888">
    <property type="component" value="Unassembled WGS sequence"/>
</dbReference>
<organism evidence="1 3">
    <name type="scientific">Phocaeicola vulgatus</name>
    <name type="common">Bacteroides vulgatus</name>
    <dbReference type="NCBI Taxonomy" id="821"/>
    <lineage>
        <taxon>Bacteria</taxon>
        <taxon>Pseudomonadati</taxon>
        <taxon>Bacteroidota</taxon>
        <taxon>Bacteroidia</taxon>
        <taxon>Bacteroidales</taxon>
        <taxon>Bacteroidaceae</taxon>
        <taxon>Phocaeicola</taxon>
    </lineage>
</organism>
<sequence>MDNELIELCSKIKEEISNENTFHLGIENLLLLRKRLFNAILQLKAELCRDDSNAMPFIGEDGFHSKTIAYSIWHIFRIEDIVSHTLINGDVQIFFSENFQERIGSPIITTGNELVKQRIGNFSEKLDLEALYQYSTKVKANTEFMLKNLVFADLKRSFTIEDKLRLESLCVVSQSDNAKWLIDYWCGEDLKGLILMPFSKHWMAHIYACMLIRNKLYSK</sequence>
<accession>A0A174IYQ7</accession>
<evidence type="ECO:0000313" key="3">
    <source>
        <dbReference type="Proteomes" id="UP000095333"/>
    </source>
</evidence>
<proteinExistence type="predicted"/>
<dbReference type="EMBL" id="JAHPYS010000017">
    <property type="protein sequence ID" value="MBU9138974.1"/>
    <property type="molecule type" value="Genomic_DNA"/>
</dbReference>
<reference evidence="1 3" key="1">
    <citation type="submission" date="2015-09" db="EMBL/GenBank/DDBJ databases">
        <authorList>
            <consortium name="Pathogen Informatics"/>
        </authorList>
    </citation>
    <scope>NUCLEOTIDE SEQUENCE [LARGE SCALE GENOMIC DNA]</scope>
    <source>
        <strain evidence="1 3">2789STDY5834842</strain>
    </source>
</reference>